<dbReference type="RefSeq" id="WP_000192612.1">
    <property type="nucleotide sequence ID" value="NZ_AP031567.1"/>
</dbReference>
<evidence type="ECO:0000313" key="3">
    <source>
        <dbReference type="EMBL" id="OFE42738.1"/>
    </source>
</evidence>
<reference evidence="3" key="1">
    <citation type="submission" date="2016-10" db="EMBL/GenBank/DDBJ databases">
        <title>Genome of airborne Acinetobacter sp. 5-2Ac02 in the hospital environment: Species near to Acinetobacter towneri.</title>
        <authorList>
            <person name="Barbosa B."/>
            <person name="Fernandez-Garcia L."/>
            <person name="Gato E."/>
            <person name="Leao R."/>
            <person name="Albano R."/>
            <person name="Fernandez B."/>
            <person name="Fernandez-Cuenca F."/>
            <person name="Marques E."/>
            <person name="Tomas M."/>
        </authorList>
    </citation>
    <scope>NUCLEOTIDE SEQUENCE [LARGE SCALE GENOMIC DNA]</scope>
    <source>
        <strain evidence="3">5-2Ac02</strain>
    </source>
</reference>
<dbReference type="eggNOG" id="COG2161">
    <property type="taxonomic scope" value="Bacteria"/>
</dbReference>
<sequence>MTQLIHARMTASITELKKSPMDTVLAGKGEPVAILNRNTPAFYCVPADLYETMMEQLEDLELNKIADARANQKRIRVNIDDL</sequence>
<dbReference type="NCBIfam" id="TIGR01552">
    <property type="entry name" value="phd_fam"/>
    <property type="match status" value="1"/>
</dbReference>
<dbReference type="Proteomes" id="UP000186931">
    <property type="component" value="Unassembled WGS sequence"/>
</dbReference>
<protein>
    <recommendedName>
        <fullName evidence="2">Antitoxin</fullName>
    </recommendedName>
</protein>
<comment type="similarity">
    <text evidence="1 2">Belongs to the phD/YefM antitoxin family.</text>
</comment>
<comment type="function">
    <text evidence="2">Antitoxin component of a type II toxin-antitoxin (TA) system.</text>
</comment>
<dbReference type="SUPFAM" id="SSF143120">
    <property type="entry name" value="YefM-like"/>
    <property type="match status" value="1"/>
</dbReference>
<dbReference type="InterPro" id="IPR036165">
    <property type="entry name" value="YefM-like_sf"/>
</dbReference>
<gene>
    <name evidence="3" type="ORF">BJN41_12545</name>
</gene>
<organism evidence="3">
    <name type="scientific">Acinetobacter towneri</name>
    <dbReference type="NCBI Taxonomy" id="202956"/>
    <lineage>
        <taxon>Bacteria</taxon>
        <taxon>Pseudomonadati</taxon>
        <taxon>Pseudomonadota</taxon>
        <taxon>Gammaproteobacteria</taxon>
        <taxon>Moraxellales</taxon>
        <taxon>Moraxellaceae</taxon>
        <taxon>Acinetobacter</taxon>
    </lineage>
</organism>
<dbReference type="InterPro" id="IPR051405">
    <property type="entry name" value="phD/YefM_antitoxin"/>
</dbReference>
<dbReference type="PANTHER" id="PTHR33713">
    <property type="entry name" value="ANTITOXIN YAFN-RELATED"/>
    <property type="match status" value="1"/>
</dbReference>
<evidence type="ECO:0000256" key="2">
    <source>
        <dbReference type="RuleBase" id="RU362080"/>
    </source>
</evidence>
<dbReference type="InterPro" id="IPR006442">
    <property type="entry name" value="Antitoxin_Phd/YefM"/>
</dbReference>
<accession>A0A1E8E035</accession>
<dbReference type="AlphaFoldDB" id="A0A1E8E035"/>
<dbReference type="EMBL" id="MKQS01000026">
    <property type="protein sequence ID" value="OFE42738.1"/>
    <property type="molecule type" value="Genomic_DNA"/>
</dbReference>
<name>A0A1E8E035_9GAMM</name>
<dbReference type="PANTHER" id="PTHR33713:SF1">
    <property type="entry name" value="CYTOPLASMIC PROTEIN"/>
    <property type="match status" value="1"/>
</dbReference>
<dbReference type="STRING" id="202956.BJN41_12545"/>
<proteinExistence type="inferred from homology"/>
<evidence type="ECO:0000256" key="1">
    <source>
        <dbReference type="ARBA" id="ARBA00009981"/>
    </source>
</evidence>
<dbReference type="Pfam" id="PF02604">
    <property type="entry name" value="PhdYeFM_antitox"/>
    <property type="match status" value="1"/>
</dbReference>
<comment type="caution">
    <text evidence="3">The sequence shown here is derived from an EMBL/GenBank/DDBJ whole genome shotgun (WGS) entry which is preliminary data.</text>
</comment>